<sequence>MDACSEAPPPAPSATAAGTKDLDRIAAPAQQSRKSDNGWAWVQPLCFGTDSTRILHLLRMITWCIA</sequence>
<dbReference type="Proteomes" id="UP001153331">
    <property type="component" value="Unassembled WGS sequence"/>
</dbReference>
<keyword evidence="2" id="KW-1185">Reference proteome</keyword>
<proteinExistence type="predicted"/>
<dbReference type="EMBL" id="JAPHNI010000948">
    <property type="protein sequence ID" value="KAJ8107347.1"/>
    <property type="molecule type" value="Genomic_DNA"/>
</dbReference>
<reference evidence="1" key="1">
    <citation type="submission" date="2022-11" db="EMBL/GenBank/DDBJ databases">
        <title>Genome Sequence of Boeremia exigua.</title>
        <authorList>
            <person name="Buettner E."/>
        </authorList>
    </citation>
    <scope>NUCLEOTIDE SEQUENCE</scope>
    <source>
        <strain evidence="1">CU02</strain>
    </source>
</reference>
<name>A0ACC2HW67_9PLEO</name>
<accession>A0ACC2HW67</accession>
<evidence type="ECO:0000313" key="2">
    <source>
        <dbReference type="Proteomes" id="UP001153331"/>
    </source>
</evidence>
<evidence type="ECO:0000313" key="1">
    <source>
        <dbReference type="EMBL" id="KAJ8107347.1"/>
    </source>
</evidence>
<protein>
    <submittedName>
        <fullName evidence="1">Uncharacterized protein</fullName>
    </submittedName>
</protein>
<comment type="caution">
    <text evidence="1">The sequence shown here is derived from an EMBL/GenBank/DDBJ whole genome shotgun (WGS) entry which is preliminary data.</text>
</comment>
<organism evidence="1 2">
    <name type="scientific">Boeremia exigua</name>
    <dbReference type="NCBI Taxonomy" id="749465"/>
    <lineage>
        <taxon>Eukaryota</taxon>
        <taxon>Fungi</taxon>
        <taxon>Dikarya</taxon>
        <taxon>Ascomycota</taxon>
        <taxon>Pezizomycotina</taxon>
        <taxon>Dothideomycetes</taxon>
        <taxon>Pleosporomycetidae</taxon>
        <taxon>Pleosporales</taxon>
        <taxon>Pleosporineae</taxon>
        <taxon>Didymellaceae</taxon>
        <taxon>Boeremia</taxon>
    </lineage>
</organism>
<gene>
    <name evidence="1" type="ORF">OPT61_g8932</name>
</gene>